<reference evidence="10 11" key="1">
    <citation type="submission" date="2020-04" db="EMBL/GenBank/DDBJ databases">
        <authorList>
            <person name="Alioto T."/>
            <person name="Alioto T."/>
            <person name="Gomez Garrido J."/>
        </authorList>
    </citation>
    <scope>NUCLEOTIDE SEQUENCE [LARGE SCALE GENOMIC DNA]</scope>
</reference>
<evidence type="ECO:0000256" key="4">
    <source>
        <dbReference type="ARBA" id="ARBA00022801"/>
    </source>
</evidence>
<dbReference type="InterPro" id="IPR033116">
    <property type="entry name" value="TRYPSIN_SER"/>
</dbReference>
<dbReference type="OrthoDB" id="6430547at2759"/>
<keyword evidence="5 7" id="KW-0720">Serine protease</keyword>
<dbReference type="PANTHER" id="PTHR24252:SF7">
    <property type="entry name" value="HYALIN"/>
    <property type="match status" value="1"/>
</dbReference>
<dbReference type="PROSITE" id="PS00135">
    <property type="entry name" value="TRYPSIN_SER"/>
    <property type="match status" value="1"/>
</dbReference>
<comment type="subcellular location">
    <subcellularLocation>
        <location evidence="1">Secreted</location>
    </subcellularLocation>
</comment>
<evidence type="ECO:0000256" key="8">
    <source>
        <dbReference type="SAM" id="SignalP"/>
    </source>
</evidence>
<dbReference type="PROSITE" id="PS00134">
    <property type="entry name" value="TRYPSIN_HIS"/>
    <property type="match status" value="1"/>
</dbReference>
<dbReference type="CDD" id="cd00190">
    <property type="entry name" value="Tryp_SPc"/>
    <property type="match status" value="1"/>
</dbReference>
<dbReference type="SMART" id="SM00020">
    <property type="entry name" value="Tryp_SPc"/>
    <property type="match status" value="1"/>
</dbReference>
<evidence type="ECO:0000256" key="7">
    <source>
        <dbReference type="RuleBase" id="RU363034"/>
    </source>
</evidence>
<keyword evidence="3 7" id="KW-0645">Protease</keyword>
<keyword evidence="6" id="KW-1015">Disulfide bond</keyword>
<feature type="chain" id="PRO_5035851606" description="Peptidase S1 domain-containing protein" evidence="8">
    <location>
        <begin position="20"/>
        <end position="246"/>
    </location>
</feature>
<evidence type="ECO:0000313" key="10">
    <source>
        <dbReference type="EMBL" id="CAB3382969.1"/>
    </source>
</evidence>
<dbReference type="AlphaFoldDB" id="A0A8S1DPF2"/>
<keyword evidence="8" id="KW-0732">Signal</keyword>
<evidence type="ECO:0000256" key="2">
    <source>
        <dbReference type="ARBA" id="ARBA00022525"/>
    </source>
</evidence>
<keyword evidence="4 7" id="KW-0378">Hydrolase</keyword>
<comment type="caution">
    <text evidence="10">The sequence shown here is derived from an EMBL/GenBank/DDBJ whole genome shotgun (WGS) entry which is preliminary data.</text>
</comment>
<dbReference type="Gene3D" id="2.40.10.10">
    <property type="entry name" value="Trypsin-like serine proteases"/>
    <property type="match status" value="1"/>
</dbReference>
<evidence type="ECO:0000256" key="5">
    <source>
        <dbReference type="ARBA" id="ARBA00022825"/>
    </source>
</evidence>
<sequence>MLRRVALIVLGCLCNDLAAERIVNGSIAAEGEIAWQVGILLFDQLTCGGSIVNENWIVTAAHCSDFPADAYTVVSGSVQLSSGGTMHTVVNIMQHEAWNAVTFENDIAVWQVTPPFVWGTATAPIALLEQGTETPDFTLLTVSGWGAVSTGGSESSDLLRVDVPVVPVPDCDTAYQAYGGVFPSQICAGFADGGADACTGDSGGPLFREGVLHGISSWGNGCAQPGFPGIYTKASAFTDWIRLNTN</sequence>
<dbReference type="PROSITE" id="PS50240">
    <property type="entry name" value="TRYPSIN_DOM"/>
    <property type="match status" value="1"/>
</dbReference>
<evidence type="ECO:0000313" key="11">
    <source>
        <dbReference type="Proteomes" id="UP000494165"/>
    </source>
</evidence>
<dbReference type="GO" id="GO:0016485">
    <property type="term" value="P:protein processing"/>
    <property type="evidence" value="ECO:0007669"/>
    <property type="project" value="UniProtKB-ARBA"/>
</dbReference>
<gene>
    <name evidence="10" type="ORF">CLODIP_2_CD10341</name>
</gene>
<dbReference type="InterPro" id="IPR001254">
    <property type="entry name" value="Trypsin_dom"/>
</dbReference>
<dbReference type="PRINTS" id="PR00722">
    <property type="entry name" value="CHYMOTRYPSIN"/>
</dbReference>
<proteinExistence type="predicted"/>
<accession>A0A8S1DPF2</accession>
<keyword evidence="2" id="KW-0964">Secreted</keyword>
<evidence type="ECO:0000256" key="6">
    <source>
        <dbReference type="ARBA" id="ARBA00023157"/>
    </source>
</evidence>
<dbReference type="SUPFAM" id="SSF50494">
    <property type="entry name" value="Trypsin-like serine proteases"/>
    <property type="match status" value="1"/>
</dbReference>
<protein>
    <recommendedName>
        <fullName evidence="9">Peptidase S1 domain-containing protein</fullName>
    </recommendedName>
</protein>
<dbReference type="Pfam" id="PF00089">
    <property type="entry name" value="Trypsin"/>
    <property type="match status" value="1"/>
</dbReference>
<dbReference type="InterPro" id="IPR043504">
    <property type="entry name" value="Peptidase_S1_PA_chymotrypsin"/>
</dbReference>
<dbReference type="PANTHER" id="PTHR24252">
    <property type="entry name" value="ACROSIN-RELATED"/>
    <property type="match status" value="1"/>
</dbReference>
<dbReference type="GO" id="GO:0005576">
    <property type="term" value="C:extracellular region"/>
    <property type="evidence" value="ECO:0007669"/>
    <property type="project" value="UniProtKB-SubCell"/>
</dbReference>
<evidence type="ECO:0000256" key="1">
    <source>
        <dbReference type="ARBA" id="ARBA00004613"/>
    </source>
</evidence>
<dbReference type="GO" id="GO:0004252">
    <property type="term" value="F:serine-type endopeptidase activity"/>
    <property type="evidence" value="ECO:0007669"/>
    <property type="project" value="InterPro"/>
</dbReference>
<keyword evidence="11" id="KW-1185">Reference proteome</keyword>
<feature type="signal peptide" evidence="8">
    <location>
        <begin position="1"/>
        <end position="19"/>
    </location>
</feature>
<name>A0A8S1DPF2_9INSE</name>
<dbReference type="InterPro" id="IPR018114">
    <property type="entry name" value="TRYPSIN_HIS"/>
</dbReference>
<dbReference type="InterPro" id="IPR009003">
    <property type="entry name" value="Peptidase_S1_PA"/>
</dbReference>
<dbReference type="InterPro" id="IPR001314">
    <property type="entry name" value="Peptidase_S1A"/>
</dbReference>
<evidence type="ECO:0000256" key="3">
    <source>
        <dbReference type="ARBA" id="ARBA00022670"/>
    </source>
</evidence>
<feature type="domain" description="Peptidase S1" evidence="9">
    <location>
        <begin position="22"/>
        <end position="246"/>
    </location>
</feature>
<dbReference type="Proteomes" id="UP000494165">
    <property type="component" value="Unassembled WGS sequence"/>
</dbReference>
<organism evidence="10 11">
    <name type="scientific">Cloeon dipterum</name>
    <dbReference type="NCBI Taxonomy" id="197152"/>
    <lineage>
        <taxon>Eukaryota</taxon>
        <taxon>Metazoa</taxon>
        <taxon>Ecdysozoa</taxon>
        <taxon>Arthropoda</taxon>
        <taxon>Hexapoda</taxon>
        <taxon>Insecta</taxon>
        <taxon>Pterygota</taxon>
        <taxon>Palaeoptera</taxon>
        <taxon>Ephemeroptera</taxon>
        <taxon>Pisciforma</taxon>
        <taxon>Baetidae</taxon>
        <taxon>Cloeon</taxon>
    </lineage>
</organism>
<dbReference type="EMBL" id="CADEPI010000289">
    <property type="protein sequence ID" value="CAB3382969.1"/>
    <property type="molecule type" value="Genomic_DNA"/>
</dbReference>
<evidence type="ECO:0000259" key="9">
    <source>
        <dbReference type="PROSITE" id="PS50240"/>
    </source>
</evidence>
<dbReference type="FunFam" id="2.40.10.10:FF:000047">
    <property type="entry name" value="Trypsin eta"/>
    <property type="match status" value="1"/>
</dbReference>